<gene>
    <name evidence="2" type="ORF">AVEN_129365_1</name>
</gene>
<feature type="non-terminal residue" evidence="2">
    <location>
        <position position="1"/>
    </location>
</feature>
<evidence type="ECO:0000313" key="2">
    <source>
        <dbReference type="EMBL" id="GBM72246.1"/>
    </source>
</evidence>
<name>A0A4Y2I515_ARAVE</name>
<dbReference type="EMBL" id="BGPR01105183">
    <property type="protein sequence ID" value="GBM72246.1"/>
    <property type="molecule type" value="Genomic_DNA"/>
</dbReference>
<protein>
    <submittedName>
        <fullName evidence="2">Uncharacterized protein</fullName>
    </submittedName>
</protein>
<comment type="caution">
    <text evidence="2">The sequence shown here is derived from an EMBL/GenBank/DDBJ whole genome shotgun (WGS) entry which is preliminary data.</text>
</comment>
<dbReference type="Proteomes" id="UP000499080">
    <property type="component" value="Unassembled WGS sequence"/>
</dbReference>
<evidence type="ECO:0000256" key="1">
    <source>
        <dbReference type="SAM" id="MobiDB-lite"/>
    </source>
</evidence>
<organism evidence="2 3">
    <name type="scientific">Araneus ventricosus</name>
    <name type="common">Orbweaver spider</name>
    <name type="synonym">Epeira ventricosa</name>
    <dbReference type="NCBI Taxonomy" id="182803"/>
    <lineage>
        <taxon>Eukaryota</taxon>
        <taxon>Metazoa</taxon>
        <taxon>Ecdysozoa</taxon>
        <taxon>Arthropoda</taxon>
        <taxon>Chelicerata</taxon>
        <taxon>Arachnida</taxon>
        <taxon>Araneae</taxon>
        <taxon>Araneomorphae</taxon>
        <taxon>Entelegynae</taxon>
        <taxon>Araneoidea</taxon>
        <taxon>Araneidae</taxon>
        <taxon>Araneus</taxon>
    </lineage>
</organism>
<feature type="compositionally biased region" description="Basic residues" evidence="1">
    <location>
        <begin position="92"/>
        <end position="110"/>
    </location>
</feature>
<keyword evidence="3" id="KW-1185">Reference proteome</keyword>
<accession>A0A4Y2I515</accession>
<sequence length="141" mass="15955">KHQGRDSRGGREPAALHHPVQALLHRAQPPAPQLAHRTEEDTLGGAAAARQRVRGGRRRQEISPVLVAEWSAVLPELPLSRRHLHHPDLHGLHPHRSHQQHVHGHHHAAGRQRNGNCRLSSLREWLSFYNEVHFSLQVAII</sequence>
<dbReference type="AlphaFoldDB" id="A0A4Y2I515"/>
<reference evidence="2 3" key="1">
    <citation type="journal article" date="2019" name="Sci. Rep.">
        <title>Orb-weaving spider Araneus ventricosus genome elucidates the spidroin gene catalogue.</title>
        <authorList>
            <person name="Kono N."/>
            <person name="Nakamura H."/>
            <person name="Ohtoshi R."/>
            <person name="Moran D.A.P."/>
            <person name="Shinohara A."/>
            <person name="Yoshida Y."/>
            <person name="Fujiwara M."/>
            <person name="Mori M."/>
            <person name="Tomita M."/>
            <person name="Arakawa K."/>
        </authorList>
    </citation>
    <scope>NUCLEOTIDE SEQUENCE [LARGE SCALE GENOMIC DNA]</scope>
</reference>
<evidence type="ECO:0000313" key="3">
    <source>
        <dbReference type="Proteomes" id="UP000499080"/>
    </source>
</evidence>
<feature type="region of interest" description="Disordered" evidence="1">
    <location>
        <begin position="85"/>
        <end position="113"/>
    </location>
</feature>
<proteinExistence type="predicted"/>
<feature type="region of interest" description="Disordered" evidence="1">
    <location>
        <begin position="25"/>
        <end position="58"/>
    </location>
</feature>